<reference evidence="1" key="1">
    <citation type="journal article" date="2022" name="New Phytol.">
        <title>Evolutionary transition to the ectomycorrhizal habit in the genomes of a hyperdiverse lineage of mushroom-forming fungi.</title>
        <authorList>
            <person name="Looney B."/>
            <person name="Miyauchi S."/>
            <person name="Morin E."/>
            <person name="Drula E."/>
            <person name="Courty P.E."/>
            <person name="Kohler A."/>
            <person name="Kuo A."/>
            <person name="LaButti K."/>
            <person name="Pangilinan J."/>
            <person name="Lipzen A."/>
            <person name="Riley R."/>
            <person name="Andreopoulos W."/>
            <person name="He G."/>
            <person name="Johnson J."/>
            <person name="Nolan M."/>
            <person name="Tritt A."/>
            <person name="Barry K.W."/>
            <person name="Grigoriev I.V."/>
            <person name="Nagy L.G."/>
            <person name="Hibbett D."/>
            <person name="Henrissat B."/>
            <person name="Matheny P.B."/>
            <person name="Labbe J."/>
            <person name="Martin F.M."/>
        </authorList>
    </citation>
    <scope>NUCLEOTIDE SEQUENCE</scope>
    <source>
        <strain evidence="1">BPL690</strain>
    </source>
</reference>
<dbReference type="AlphaFoldDB" id="A0AAD4M0E0"/>
<accession>A0AAD4M0E0</accession>
<gene>
    <name evidence="1" type="ORF">B0F90DRAFT_1018028</name>
</gene>
<keyword evidence="2" id="KW-1185">Reference proteome</keyword>
<dbReference type="Proteomes" id="UP001203297">
    <property type="component" value="Unassembled WGS sequence"/>
</dbReference>
<evidence type="ECO:0000313" key="1">
    <source>
        <dbReference type="EMBL" id="KAI0296756.1"/>
    </source>
</evidence>
<dbReference type="EMBL" id="WTXG01000046">
    <property type="protein sequence ID" value="KAI0296756.1"/>
    <property type="molecule type" value="Genomic_DNA"/>
</dbReference>
<proteinExistence type="predicted"/>
<evidence type="ECO:0000313" key="2">
    <source>
        <dbReference type="Proteomes" id="UP001203297"/>
    </source>
</evidence>
<organism evidence="1 2">
    <name type="scientific">Multifurca ochricompacta</name>
    <dbReference type="NCBI Taxonomy" id="376703"/>
    <lineage>
        <taxon>Eukaryota</taxon>
        <taxon>Fungi</taxon>
        <taxon>Dikarya</taxon>
        <taxon>Basidiomycota</taxon>
        <taxon>Agaricomycotina</taxon>
        <taxon>Agaricomycetes</taxon>
        <taxon>Russulales</taxon>
        <taxon>Russulaceae</taxon>
        <taxon>Multifurca</taxon>
    </lineage>
</organism>
<comment type="caution">
    <text evidence="1">The sequence shown here is derived from an EMBL/GenBank/DDBJ whole genome shotgun (WGS) entry which is preliminary data.</text>
</comment>
<protein>
    <submittedName>
        <fullName evidence="1">Uncharacterized protein</fullName>
    </submittedName>
</protein>
<name>A0AAD4M0E0_9AGAM</name>
<sequence>MTFDASEKFVGPMPVKEFLKEFVPEAHEIRPTDEILFGESTASRHEDSFIQAIKTAGLCPKLKLNNTATSQDGPYRLKPDISVYSSNPRRCDGSGTSLEEGKLLDWKTIDMWIENKDKADIFHDVEVMKKRGDEAEGHIRFSDTLTERVAR</sequence>